<keyword evidence="6 8" id="KW-1133">Transmembrane helix</keyword>
<feature type="transmembrane region" description="Helical" evidence="8">
    <location>
        <begin position="205"/>
        <end position="223"/>
    </location>
</feature>
<sequence length="495" mass="52725">MINNVEDEITGSRSSRHLSGRMGTARLALTVLAMSAPIGNVVGVLPLGITGGNGVGAPVIYMILGAIFLLFAVGFTTMTRNLPRAGAFYTYITAGLTRPVGLGAGLLAAFGYLILLVGNYAFFGVSVQNLFTQFGASDTPWWLWAVICCLVVTALGHFNVEISGRALAFLMVIEVVLVMLFNVPVLATGGPHGYQFQSFLPSEVFSGNVGVAVLFAIACFMGFESSAIYREEVHDPDRTVPRATYIAIISIGSFYVITSWALVTFWGVGDVSTVGQKDPSALFTGGFRHYMGTTFTDVMTCLVVTSVFAAALACHNALARYSFSLGRDGVLPAFLGKPHPKHGSPSAASALATVGAVVITIPFIVAGLGPVTLYSWMFAVGTFILIILMLLTSLAVIRYFRLIQHRERSWNVLVAPVLGFLGLGYLAVLSSTYFAMSIGGSTSLAWLFQGVVAAILVVGIVLGLRWRRTRPEVYNRIGSTGQDFSPVPAGHTDGD</sequence>
<evidence type="ECO:0000313" key="9">
    <source>
        <dbReference type="EMBL" id="ART68241.1"/>
    </source>
</evidence>
<keyword evidence="4" id="KW-1003">Cell membrane</keyword>
<evidence type="ECO:0000256" key="3">
    <source>
        <dbReference type="ARBA" id="ARBA00009523"/>
    </source>
</evidence>
<feature type="transmembrane region" description="Helical" evidence="8">
    <location>
        <begin position="446"/>
        <end position="466"/>
    </location>
</feature>
<feature type="transmembrane region" description="Helical" evidence="8">
    <location>
        <begin position="141"/>
        <end position="160"/>
    </location>
</feature>
<dbReference type="PIRSF" id="PIRSF006060">
    <property type="entry name" value="AA_transporter"/>
    <property type="match status" value="1"/>
</dbReference>
<evidence type="ECO:0000313" key="10">
    <source>
        <dbReference type="Proteomes" id="UP000195331"/>
    </source>
</evidence>
<keyword evidence="5 8" id="KW-0812">Transmembrane</keyword>
<feature type="transmembrane region" description="Helical" evidence="8">
    <location>
        <begin position="27"/>
        <end position="47"/>
    </location>
</feature>
<reference evidence="9 10" key="1">
    <citation type="submission" date="2017-04" db="EMBL/GenBank/DDBJ databases">
        <title>Whole Genome Sequence of 1,4-Dioxane Degrading Bacterium Mycobacterium dioxanotrophicus PH-06.</title>
        <authorList>
            <person name="He Y."/>
        </authorList>
    </citation>
    <scope>NUCLEOTIDE SEQUENCE [LARGE SCALE GENOMIC DNA]</scope>
    <source>
        <strain evidence="9 10">PH-06</strain>
    </source>
</reference>
<comment type="function">
    <text evidence="1">Probable amino-acid or metabolite transport protein.</text>
</comment>
<comment type="subcellular location">
    <subcellularLocation>
        <location evidence="2">Cell membrane</location>
        <topology evidence="2">Multi-pass membrane protein</topology>
    </subcellularLocation>
</comment>
<dbReference type="AlphaFoldDB" id="A0A1Y0BZ62"/>
<feature type="transmembrane region" description="Helical" evidence="8">
    <location>
        <begin position="59"/>
        <end position="79"/>
    </location>
</feature>
<evidence type="ECO:0000256" key="7">
    <source>
        <dbReference type="ARBA" id="ARBA00023136"/>
    </source>
</evidence>
<keyword evidence="7 8" id="KW-0472">Membrane</keyword>
<dbReference type="EMBL" id="CP020809">
    <property type="protein sequence ID" value="ART68241.1"/>
    <property type="molecule type" value="Genomic_DNA"/>
</dbReference>
<keyword evidence="10" id="KW-1185">Reference proteome</keyword>
<dbReference type="InterPro" id="IPR002293">
    <property type="entry name" value="AA/rel_permease1"/>
</dbReference>
<dbReference type="KEGG" id="mdx:BTO20_06255"/>
<dbReference type="OrthoDB" id="137613at2"/>
<feature type="transmembrane region" description="Helical" evidence="8">
    <location>
        <begin position="100"/>
        <end position="121"/>
    </location>
</feature>
<dbReference type="GO" id="GO:0022857">
    <property type="term" value="F:transmembrane transporter activity"/>
    <property type="evidence" value="ECO:0007669"/>
    <property type="project" value="InterPro"/>
</dbReference>
<name>A0A1Y0BZ62_9MYCO</name>
<evidence type="ECO:0000256" key="8">
    <source>
        <dbReference type="SAM" id="Phobius"/>
    </source>
</evidence>
<feature type="transmembrane region" description="Helical" evidence="8">
    <location>
        <begin position="347"/>
        <end position="368"/>
    </location>
</feature>
<dbReference type="Pfam" id="PF13520">
    <property type="entry name" value="AA_permease_2"/>
    <property type="match status" value="1"/>
</dbReference>
<comment type="similarity">
    <text evidence="3">Belongs to the amino acid-polyamine-organocation (APC) superfamily.</text>
</comment>
<dbReference type="PANTHER" id="PTHR42770">
    <property type="entry name" value="AMINO ACID TRANSPORTER-RELATED"/>
    <property type="match status" value="1"/>
</dbReference>
<gene>
    <name evidence="9" type="ORF">BTO20_06255</name>
</gene>
<dbReference type="Gene3D" id="1.20.1740.10">
    <property type="entry name" value="Amino acid/polyamine transporter I"/>
    <property type="match status" value="1"/>
</dbReference>
<feature type="transmembrane region" description="Helical" evidence="8">
    <location>
        <begin position="412"/>
        <end position="434"/>
    </location>
</feature>
<evidence type="ECO:0008006" key="11">
    <source>
        <dbReference type="Google" id="ProtNLM"/>
    </source>
</evidence>
<evidence type="ECO:0000256" key="5">
    <source>
        <dbReference type="ARBA" id="ARBA00022692"/>
    </source>
</evidence>
<evidence type="ECO:0000256" key="2">
    <source>
        <dbReference type="ARBA" id="ARBA00004651"/>
    </source>
</evidence>
<evidence type="ECO:0000256" key="6">
    <source>
        <dbReference type="ARBA" id="ARBA00022989"/>
    </source>
</evidence>
<dbReference type="RefSeq" id="WP_087074298.1">
    <property type="nucleotide sequence ID" value="NZ_CP020809.1"/>
</dbReference>
<dbReference type="PANTHER" id="PTHR42770:SF16">
    <property type="entry name" value="AMINO ACID PERMEASE"/>
    <property type="match status" value="1"/>
</dbReference>
<dbReference type="GO" id="GO:0005886">
    <property type="term" value="C:plasma membrane"/>
    <property type="evidence" value="ECO:0007669"/>
    <property type="project" value="UniProtKB-SubCell"/>
</dbReference>
<dbReference type="InterPro" id="IPR050367">
    <property type="entry name" value="APC_superfamily"/>
</dbReference>
<feature type="transmembrane region" description="Helical" evidence="8">
    <location>
        <begin position="167"/>
        <end position="185"/>
    </location>
</feature>
<accession>A0A1Y0BZ62</accession>
<dbReference type="Proteomes" id="UP000195331">
    <property type="component" value="Chromosome"/>
</dbReference>
<feature type="transmembrane region" description="Helical" evidence="8">
    <location>
        <begin position="374"/>
        <end position="400"/>
    </location>
</feature>
<proteinExistence type="inferred from homology"/>
<feature type="transmembrane region" description="Helical" evidence="8">
    <location>
        <begin position="289"/>
        <end position="314"/>
    </location>
</feature>
<feature type="transmembrane region" description="Helical" evidence="8">
    <location>
        <begin position="244"/>
        <end position="269"/>
    </location>
</feature>
<evidence type="ECO:0000256" key="4">
    <source>
        <dbReference type="ARBA" id="ARBA00022475"/>
    </source>
</evidence>
<evidence type="ECO:0000256" key="1">
    <source>
        <dbReference type="ARBA" id="ARBA00002249"/>
    </source>
</evidence>
<organism evidence="9 10">
    <name type="scientific">Mycobacterium dioxanotrophicus</name>
    <dbReference type="NCBI Taxonomy" id="482462"/>
    <lineage>
        <taxon>Bacteria</taxon>
        <taxon>Bacillati</taxon>
        <taxon>Actinomycetota</taxon>
        <taxon>Actinomycetes</taxon>
        <taxon>Mycobacteriales</taxon>
        <taxon>Mycobacteriaceae</taxon>
        <taxon>Mycobacterium</taxon>
    </lineage>
</organism>
<protein>
    <recommendedName>
        <fullName evidence="11">Amino acid permease</fullName>
    </recommendedName>
</protein>